<comment type="caution">
    <text evidence="5">The sequence shown here is derived from an EMBL/GenBank/DDBJ whole genome shotgun (WGS) entry which is preliminary data.</text>
</comment>
<dbReference type="Proteomes" id="UP000176609">
    <property type="component" value="Unassembled WGS sequence"/>
</dbReference>
<dbReference type="GO" id="GO:0016874">
    <property type="term" value="F:ligase activity"/>
    <property type="evidence" value="ECO:0007669"/>
    <property type="project" value="UniProtKB-KW"/>
</dbReference>
<evidence type="ECO:0000256" key="2">
    <source>
        <dbReference type="ARBA" id="ARBA00022741"/>
    </source>
</evidence>
<sequence length="250" mass="27775">MQIDPSHPRFKSLKIREKLVWGIKKGLTHPAGLLAHGRGEAFDYLLGEKTHDFAKKAIEAAGAYLISAKNPIISVNGNTSALCPNELVGLAKLLNCKIEVNLFHYSKKRVVIIENYLSRVDSKVILRSNKSSKIIFPDIASWRKIMLKEGIASADVVFVPLEDGDRAEALIRLGKKVITVDLNPLSRTAQTATVTIIDNLIRLLPLLIKKIKKLKMVDADNLKSLTINYNNKTCLNNSLKLISDRLKKSG</sequence>
<dbReference type="Gene3D" id="3.40.50.12640">
    <property type="entry name" value="Phosphopantoate/pantothenate synthetase"/>
    <property type="match status" value="1"/>
</dbReference>
<evidence type="ECO:0000256" key="3">
    <source>
        <dbReference type="ARBA" id="ARBA00022840"/>
    </source>
</evidence>
<keyword evidence="4" id="KW-0173">Coenzyme A biosynthesis</keyword>
<keyword evidence="2" id="KW-0547">Nucleotide-binding</keyword>
<reference evidence="5 6" key="1">
    <citation type="journal article" date="2016" name="Nat. Commun.">
        <title>Thousands of microbial genomes shed light on interconnected biogeochemical processes in an aquifer system.</title>
        <authorList>
            <person name="Anantharaman K."/>
            <person name="Brown C.T."/>
            <person name="Hug L.A."/>
            <person name="Sharon I."/>
            <person name="Castelle C.J."/>
            <person name="Probst A.J."/>
            <person name="Thomas B.C."/>
            <person name="Singh A."/>
            <person name="Wilkins M.J."/>
            <person name="Karaoz U."/>
            <person name="Brodie E.L."/>
            <person name="Williams K.H."/>
            <person name="Hubbard S.S."/>
            <person name="Banfield J.F."/>
        </authorList>
    </citation>
    <scope>NUCLEOTIDE SEQUENCE [LARGE SCALE GENOMIC DNA]</scope>
</reference>
<dbReference type="NCBIfam" id="NF010324">
    <property type="entry name" value="PRK13761.1"/>
    <property type="match status" value="1"/>
</dbReference>
<dbReference type="EMBL" id="MFJR01000015">
    <property type="protein sequence ID" value="OGG25705.1"/>
    <property type="molecule type" value="Genomic_DNA"/>
</dbReference>
<dbReference type="PANTHER" id="PTHR40695">
    <property type="entry name" value="4-PHOSPHOPANTOATE--BETA-ALANINE LIGASE"/>
    <property type="match status" value="1"/>
</dbReference>
<dbReference type="AlphaFoldDB" id="A0A1F6ALZ2"/>
<dbReference type="PANTHER" id="PTHR40695:SF1">
    <property type="entry name" value="4-PHOSPHOPANTOATE--BETA-ALANINE LIGASE"/>
    <property type="match status" value="1"/>
</dbReference>
<keyword evidence="3" id="KW-0067">ATP-binding</keyword>
<organism evidence="5 6">
    <name type="scientific">Candidatus Gottesmanbacteria bacterium RIFCSPLOWO2_01_FULL_39_12b</name>
    <dbReference type="NCBI Taxonomy" id="1798388"/>
    <lineage>
        <taxon>Bacteria</taxon>
        <taxon>Candidatus Gottesmaniibacteriota</taxon>
    </lineage>
</organism>
<dbReference type="InterPro" id="IPR038138">
    <property type="entry name" value="PPS/PS_sf"/>
</dbReference>
<evidence type="ECO:0000313" key="5">
    <source>
        <dbReference type="EMBL" id="OGG25705.1"/>
    </source>
</evidence>
<dbReference type="InterPro" id="IPR002855">
    <property type="entry name" value="PPS/PS"/>
</dbReference>
<dbReference type="PIRSF" id="PIRSF004853">
    <property type="entry name" value="UCP004853"/>
    <property type="match status" value="1"/>
</dbReference>
<evidence type="ECO:0008006" key="7">
    <source>
        <dbReference type="Google" id="ProtNLM"/>
    </source>
</evidence>
<proteinExistence type="predicted"/>
<protein>
    <recommendedName>
        <fullName evidence="7">Phosphopantothenate/pantothenate synthetase</fullName>
    </recommendedName>
</protein>
<dbReference type="Pfam" id="PF02006">
    <property type="entry name" value="PPS_PS"/>
    <property type="match status" value="1"/>
</dbReference>
<evidence type="ECO:0000256" key="4">
    <source>
        <dbReference type="ARBA" id="ARBA00022993"/>
    </source>
</evidence>
<gene>
    <name evidence="5" type="ORF">A2960_05115</name>
</gene>
<evidence type="ECO:0000256" key="1">
    <source>
        <dbReference type="ARBA" id="ARBA00022598"/>
    </source>
</evidence>
<dbReference type="GO" id="GO:0005524">
    <property type="term" value="F:ATP binding"/>
    <property type="evidence" value="ECO:0007669"/>
    <property type="project" value="UniProtKB-KW"/>
</dbReference>
<dbReference type="GO" id="GO:0015937">
    <property type="term" value="P:coenzyme A biosynthetic process"/>
    <property type="evidence" value="ECO:0007669"/>
    <property type="project" value="UniProtKB-KW"/>
</dbReference>
<evidence type="ECO:0000313" key="6">
    <source>
        <dbReference type="Proteomes" id="UP000176609"/>
    </source>
</evidence>
<keyword evidence="1" id="KW-0436">Ligase</keyword>
<accession>A0A1F6ALZ2</accession>
<name>A0A1F6ALZ2_9BACT</name>